<accession>A0ACB0EVZ3</accession>
<organism evidence="1 2">
    <name type="scientific">Rangifer tarandus platyrhynchus</name>
    <name type="common">Svalbard reindeer</name>
    <dbReference type="NCBI Taxonomy" id="3082113"/>
    <lineage>
        <taxon>Eukaryota</taxon>
        <taxon>Metazoa</taxon>
        <taxon>Chordata</taxon>
        <taxon>Craniata</taxon>
        <taxon>Vertebrata</taxon>
        <taxon>Euteleostomi</taxon>
        <taxon>Mammalia</taxon>
        <taxon>Eutheria</taxon>
        <taxon>Laurasiatheria</taxon>
        <taxon>Artiodactyla</taxon>
        <taxon>Ruminantia</taxon>
        <taxon>Pecora</taxon>
        <taxon>Cervidae</taxon>
        <taxon>Odocoileinae</taxon>
        <taxon>Rangifer</taxon>
    </lineage>
</organism>
<sequence length="172" mass="17490">MRPHLPNGQRPRTPPASRSASLARSSAPGSLPPATGPEELEACSVLGSGVAATSRGHRPQGEDAGPGPQGGRRVVGTRYACNLPCPAPLESPLGGAAPRPQGMDSGSADAAWALSLRARGSRTGRCHQGARNLGRLMCFGRGGSAGVKGSLLPECAQVVWAHSSGILFAGRR</sequence>
<reference evidence="1" key="1">
    <citation type="submission" date="2023-05" db="EMBL/GenBank/DDBJ databases">
        <authorList>
            <consortium name="ELIXIR-Norway"/>
        </authorList>
    </citation>
    <scope>NUCLEOTIDE SEQUENCE</scope>
</reference>
<name>A0ACB0EVZ3_RANTA</name>
<dbReference type="Proteomes" id="UP001162501">
    <property type="component" value="Chromosome 27"/>
</dbReference>
<gene>
    <name evidence="1" type="ORF">MRATA1EN3_LOCUS16029</name>
</gene>
<evidence type="ECO:0000313" key="2">
    <source>
        <dbReference type="Proteomes" id="UP001162501"/>
    </source>
</evidence>
<evidence type="ECO:0000313" key="1">
    <source>
        <dbReference type="EMBL" id="CAI9704816.1"/>
    </source>
</evidence>
<protein>
    <submittedName>
        <fullName evidence="1">Uncharacterized protein</fullName>
    </submittedName>
</protein>
<proteinExistence type="predicted"/>
<dbReference type="EMBL" id="OX596111">
    <property type="protein sequence ID" value="CAI9704816.1"/>
    <property type="molecule type" value="Genomic_DNA"/>
</dbReference>